<organism evidence="2 3">
    <name type="scientific">Brevibacillus porteri</name>
    <dbReference type="NCBI Taxonomy" id="2126350"/>
    <lineage>
        <taxon>Bacteria</taxon>
        <taxon>Bacillati</taxon>
        <taxon>Bacillota</taxon>
        <taxon>Bacilli</taxon>
        <taxon>Bacillales</taxon>
        <taxon>Paenibacillaceae</taxon>
        <taxon>Brevibacillus</taxon>
    </lineage>
</organism>
<proteinExistence type="predicted"/>
<sequence length="123" mass="14468">MMNNETRYNFVMHGLKRADFNRFDQLVKEKIAENLLAEGIAQTLIEKYLQNVGEATYTETSDRSILSQMNDMIWIAQDDMDRNMRESNELGINQVNRFLNDYIMTKLPQLFPRLAMLEALENL</sequence>
<gene>
    <name evidence="2" type="ORF">C7R92_07985</name>
</gene>
<comment type="caution">
    <text evidence="2">The sequence shown here is derived from an EMBL/GenBank/DDBJ whole genome shotgun (WGS) entry which is preliminary data.</text>
</comment>
<dbReference type="EMBL" id="PXZO01000010">
    <property type="protein sequence ID" value="PSK12637.1"/>
    <property type="molecule type" value="Genomic_DNA"/>
</dbReference>
<dbReference type="Pfam" id="PF22016">
    <property type="entry name" value="DUF6933"/>
    <property type="match status" value="1"/>
</dbReference>
<dbReference type="InterPro" id="IPR053864">
    <property type="entry name" value="DUF6933"/>
</dbReference>
<accession>A0ABX5FTI6</accession>
<evidence type="ECO:0000259" key="1">
    <source>
        <dbReference type="Pfam" id="PF22016"/>
    </source>
</evidence>
<evidence type="ECO:0000313" key="2">
    <source>
        <dbReference type="EMBL" id="PSK12637.1"/>
    </source>
</evidence>
<name>A0ABX5FTI6_9BACL</name>
<reference evidence="2 3" key="1">
    <citation type="submission" date="2018-03" db="EMBL/GenBank/DDBJ databases">
        <title>Brevisbacillus phylogenomics.</title>
        <authorList>
            <person name="Dunlap C."/>
        </authorList>
    </citation>
    <scope>NUCLEOTIDE SEQUENCE [LARGE SCALE GENOMIC DNA]</scope>
    <source>
        <strain evidence="2 3">NRRL B-41110</strain>
    </source>
</reference>
<keyword evidence="3" id="KW-1185">Reference proteome</keyword>
<protein>
    <recommendedName>
        <fullName evidence="1">DUF6933 domain-containing protein</fullName>
    </recommendedName>
</protein>
<dbReference type="Proteomes" id="UP000241645">
    <property type="component" value="Unassembled WGS sequence"/>
</dbReference>
<evidence type="ECO:0000313" key="3">
    <source>
        <dbReference type="Proteomes" id="UP000241645"/>
    </source>
</evidence>
<feature type="domain" description="DUF6933" evidence="1">
    <location>
        <begin position="1"/>
        <end position="106"/>
    </location>
</feature>